<feature type="region of interest" description="Disordered" evidence="3">
    <location>
        <begin position="969"/>
        <end position="991"/>
    </location>
</feature>
<feature type="disulfide bond" evidence="2">
    <location>
        <begin position="496"/>
        <end position="503"/>
    </location>
</feature>
<protein>
    <recommendedName>
        <fullName evidence="4">SGNH hydrolase-type esterase domain-containing protein</fullName>
    </recommendedName>
</protein>
<dbReference type="InterPro" id="IPR037460">
    <property type="entry name" value="SEST-like"/>
</dbReference>
<dbReference type="OrthoDB" id="5503950at2"/>
<proteinExistence type="predicted"/>
<gene>
    <name evidence="5" type="ORF">L336_0497</name>
</gene>
<feature type="active site" evidence="1">
    <location>
        <position position="634"/>
    </location>
</feature>
<dbReference type="RefSeq" id="WP_015641651.1">
    <property type="nucleotide sequence ID" value="NC_021219.1"/>
</dbReference>
<evidence type="ECO:0000313" key="5">
    <source>
        <dbReference type="EMBL" id="AGL62201.1"/>
    </source>
</evidence>
<dbReference type="STRING" id="1332188.L336_0497"/>
<accession>R4PY86</accession>
<keyword evidence="2" id="KW-1015">Disulfide bond</keyword>
<keyword evidence="6" id="KW-1185">Reference proteome</keyword>
<dbReference type="HOGENOM" id="CLU_278578_0_0_0"/>
<dbReference type="Proteomes" id="UP000013893">
    <property type="component" value="Chromosome"/>
</dbReference>
<evidence type="ECO:0000256" key="1">
    <source>
        <dbReference type="PIRSR" id="PIRSR637460-1"/>
    </source>
</evidence>
<dbReference type="SUPFAM" id="SSF82171">
    <property type="entry name" value="DPP6 N-terminal domain-like"/>
    <property type="match status" value="1"/>
</dbReference>
<dbReference type="PANTHER" id="PTHR37981">
    <property type="entry name" value="LIPASE 2"/>
    <property type="match status" value="1"/>
</dbReference>
<feature type="disulfide bond" evidence="2">
    <location>
        <begin position="387"/>
        <end position="420"/>
    </location>
</feature>
<feature type="active site" description="Nucleophile" evidence="1">
    <location>
        <position position="343"/>
    </location>
</feature>
<dbReference type="EMBL" id="CP005957">
    <property type="protein sequence ID" value="AGL62201.1"/>
    <property type="molecule type" value="Genomic_DNA"/>
</dbReference>
<name>R4PY86_9BACT</name>
<dbReference type="InterPro" id="IPR013830">
    <property type="entry name" value="SGNH_hydro"/>
</dbReference>
<evidence type="ECO:0000313" key="6">
    <source>
        <dbReference type="Proteomes" id="UP000013893"/>
    </source>
</evidence>
<dbReference type="GO" id="GO:0019433">
    <property type="term" value="P:triglyceride catabolic process"/>
    <property type="evidence" value="ECO:0007669"/>
    <property type="project" value="TreeGrafter"/>
</dbReference>
<sequence>MFRQIPTGRLKAFAGVMAVFLLVAVFSMSVYAAEIDWAQGKFTVASAVERPASQQERVVDCNDTTIDYKEYDTDELKQIEACVTAGDGVQIAHSISSGRYYIATPTSGTFVALQFYGHMSLIPGTTRVVMDINSELYIVYNILAHLDSHPSWDTHRIYSLNLAERDFPAAGVQQGITRYGISRNGRYVVYNAGDSYGVPGKLIRYDMETKENRVFGASPYSSIYSGYPVAALGVSDDGSTVVAGGSTDLKFWHITDSCLGPTEPQGPMNGYDTCPYKLYSQSDYGLIQGPDAWYPRTDDFHFDETGSELQFGYHGGASVQRTVTLYAPGHVDDRLDYLALGDSYSSGEGDTELQPNGNLKYYRNHTDDNGYSVVGGDLILNRPVEKCHISTRSYPYMLATGMELGSPYNTLPTKWQSIACSGATAWDVKEQGVDDYIGQGGRLKGYDYGALKAQALNEFIPGRQKQIEFVKKYQPKVITLTMGGNDVDFGGKINICVRKIETCDYATTQWREKMKNELIGQFENLSSLYSELSAASVNKAKVYVLGYPIFINGNPYAKCTNTFNLDSSEREFINNSIIYMNNIIEQAAKKAGVKYINIENAFGNHRLCDVDSQHVTAITNIFGANGNEQQEGFHPNHFGHVDIANAVWDAVGGQSLLDYQTCSDASVKICPDSSITAADAVVPPYFTEGVPPDDTEIHYYTLTNGTLVKMTETLNVNSGKYKFASETKVDITLYSDPTSLGQVTAASDGTASAQITIPSSVPAGYHTLVMRGIGADGKPLELYQTVEVRGPNPNDIDEDGIDDSVDKCAYITPLNIDADHDGIDDACDPEVNVPEAPYRVRLGDPARIYAGAPEKDNYLYLERRVNATTLTGVSGDNDPDGDGWAIVGASSGRTYSLAAPKSIPDTAPYANFTISNYDPVATTASASPIIPSIYLRAGDYGCVEYKPTSLSKVLPGEVRTLTLTAQSLTGSANHCRSEPATADADHDGQPDNAQLLYQARNGDALKGEDPTRIYLFRNFYAAEAQLGITDYSPTGTPANTPDKAIQPIQAWNLLATSKDVGYSPVVSKLAIVQDSMNIPIPYISAKKHTKDNPSSSICITYKPDTITQIKLATQSTRQLQLLKWKDIPGGVGCG</sequence>
<feature type="disulfide bond" evidence="2">
    <location>
        <begin position="559"/>
        <end position="608"/>
    </location>
</feature>
<dbReference type="PANTHER" id="PTHR37981:SF1">
    <property type="entry name" value="SGNH HYDROLASE-TYPE ESTERASE DOMAIN-CONTAINING PROTEIN"/>
    <property type="match status" value="1"/>
</dbReference>
<evidence type="ECO:0000256" key="2">
    <source>
        <dbReference type="PIRSR" id="PIRSR637460-2"/>
    </source>
</evidence>
<reference evidence="5 6" key="1">
    <citation type="journal article" date="2013" name="Nat. Biotechnol.">
        <title>Genome sequences of rare, uncultured bacteria obtained by differential coverage binning of multiple metagenomes.</title>
        <authorList>
            <person name="Albertsen M."/>
            <person name="Hugenholtz P."/>
            <person name="Skarshewski A."/>
            <person name="Nielsen K.L."/>
            <person name="Tyson G.W."/>
            <person name="Nielsen P.H."/>
        </authorList>
    </citation>
    <scope>NUCLEOTIDE SEQUENCE [LARGE SCALE GENOMIC DNA]</scope>
    <source>
        <strain evidence="5">TM71</strain>
    </source>
</reference>
<dbReference type="Pfam" id="PF13472">
    <property type="entry name" value="Lipase_GDSL_2"/>
    <property type="match status" value="1"/>
</dbReference>
<evidence type="ECO:0000259" key="4">
    <source>
        <dbReference type="Pfam" id="PF13472"/>
    </source>
</evidence>
<dbReference type="AlphaFoldDB" id="R4PY86"/>
<organism evidence="5 6">
    <name type="scientific">Candidatus Saccharimonas aalborgensis</name>
    <dbReference type="NCBI Taxonomy" id="1332188"/>
    <lineage>
        <taxon>Bacteria</taxon>
        <taxon>Candidatus Saccharimonadota</taxon>
        <taxon>Candidatus Saccharimonadia</taxon>
        <taxon>Candidatus Saccharimonadales</taxon>
        <taxon>Candidatus Saccharimonadaceae</taxon>
        <taxon>Candidatus Saccharimonas</taxon>
    </lineage>
</organism>
<dbReference type="SUPFAM" id="SSF52266">
    <property type="entry name" value="SGNH hydrolase"/>
    <property type="match status" value="1"/>
</dbReference>
<dbReference type="GO" id="GO:0004806">
    <property type="term" value="F:triacylglycerol lipase activity"/>
    <property type="evidence" value="ECO:0007669"/>
    <property type="project" value="TreeGrafter"/>
</dbReference>
<evidence type="ECO:0000256" key="3">
    <source>
        <dbReference type="SAM" id="MobiDB-lite"/>
    </source>
</evidence>
<feature type="domain" description="SGNH hydrolase-type esterase" evidence="4">
    <location>
        <begin position="462"/>
        <end position="640"/>
    </location>
</feature>
<dbReference type="KEGG" id="saal:L336_0497"/>
<dbReference type="InterPro" id="IPR036514">
    <property type="entry name" value="SGNH_hydro_sf"/>
</dbReference>
<dbReference type="Gene3D" id="3.40.50.1110">
    <property type="entry name" value="SGNH hydrolase"/>
    <property type="match status" value="1"/>
</dbReference>